<evidence type="ECO:0000313" key="2">
    <source>
        <dbReference type="EMBL" id="CAF0855049.1"/>
    </source>
</evidence>
<feature type="non-terminal residue" evidence="2">
    <location>
        <position position="148"/>
    </location>
</feature>
<dbReference type="EMBL" id="CAJNOC010001325">
    <property type="protein sequence ID" value="CAF0855049.1"/>
    <property type="molecule type" value="Genomic_DNA"/>
</dbReference>
<organism evidence="2 3">
    <name type="scientific">Brachionus calyciflorus</name>
    <dbReference type="NCBI Taxonomy" id="104777"/>
    <lineage>
        <taxon>Eukaryota</taxon>
        <taxon>Metazoa</taxon>
        <taxon>Spiralia</taxon>
        <taxon>Gnathifera</taxon>
        <taxon>Rotifera</taxon>
        <taxon>Eurotatoria</taxon>
        <taxon>Monogononta</taxon>
        <taxon>Pseudotrocha</taxon>
        <taxon>Ploima</taxon>
        <taxon>Brachionidae</taxon>
        <taxon>Brachionus</taxon>
    </lineage>
</organism>
<comment type="caution">
    <text evidence="2">The sequence shown here is derived from an EMBL/GenBank/DDBJ whole genome shotgun (WGS) entry which is preliminary data.</text>
</comment>
<evidence type="ECO:0000256" key="1">
    <source>
        <dbReference type="SAM" id="SignalP"/>
    </source>
</evidence>
<dbReference type="AlphaFoldDB" id="A0A813WBB4"/>
<gene>
    <name evidence="2" type="ORF">OXX778_LOCUS9152</name>
</gene>
<reference evidence="2" key="1">
    <citation type="submission" date="2021-02" db="EMBL/GenBank/DDBJ databases">
        <authorList>
            <person name="Nowell W R."/>
        </authorList>
    </citation>
    <scope>NUCLEOTIDE SEQUENCE</scope>
    <source>
        <strain evidence="2">Ploen Becks lab</strain>
    </source>
</reference>
<accession>A0A813WBB4</accession>
<proteinExistence type="predicted"/>
<sequence length="148" mass="16744">MYNLSFFLLIIALGQQAKSTSIRRGIDLLPGGTCLTDSNCRSSEYCNHKLINPFGECVKGDDEGSKCLMDRYCASKQCSFFTCKKRIQVKDGPCKKSADCLDTQYCDEIKGRDDLNQCFDRKCTGSCRKDSQCMSDKCHFFTCTKDNR</sequence>
<feature type="signal peptide" evidence="1">
    <location>
        <begin position="1"/>
        <end position="19"/>
    </location>
</feature>
<protein>
    <submittedName>
        <fullName evidence="2">Uncharacterized protein</fullName>
    </submittedName>
</protein>
<dbReference type="Proteomes" id="UP000663879">
    <property type="component" value="Unassembled WGS sequence"/>
</dbReference>
<dbReference type="OrthoDB" id="10337642at2759"/>
<name>A0A813WBB4_9BILA</name>
<evidence type="ECO:0000313" key="3">
    <source>
        <dbReference type="Proteomes" id="UP000663879"/>
    </source>
</evidence>
<keyword evidence="3" id="KW-1185">Reference proteome</keyword>
<feature type="chain" id="PRO_5032405174" evidence="1">
    <location>
        <begin position="20"/>
        <end position="148"/>
    </location>
</feature>
<keyword evidence="1" id="KW-0732">Signal</keyword>